<reference evidence="10" key="1">
    <citation type="journal article" date="2019" name="Curr. Biol.">
        <title>Genome Sequence of Striga asiatica Provides Insight into the Evolution of Plant Parasitism.</title>
        <authorList>
            <person name="Yoshida S."/>
            <person name="Kim S."/>
            <person name="Wafula E.K."/>
            <person name="Tanskanen J."/>
            <person name="Kim Y.M."/>
            <person name="Honaas L."/>
            <person name="Yang Z."/>
            <person name="Spallek T."/>
            <person name="Conn C.E."/>
            <person name="Ichihashi Y."/>
            <person name="Cheong K."/>
            <person name="Cui S."/>
            <person name="Der J.P."/>
            <person name="Gundlach H."/>
            <person name="Jiao Y."/>
            <person name="Hori C."/>
            <person name="Ishida J.K."/>
            <person name="Kasahara H."/>
            <person name="Kiba T."/>
            <person name="Kim M.S."/>
            <person name="Koo N."/>
            <person name="Laohavisit A."/>
            <person name="Lee Y.H."/>
            <person name="Lumba S."/>
            <person name="McCourt P."/>
            <person name="Mortimer J.C."/>
            <person name="Mutuku J.M."/>
            <person name="Nomura T."/>
            <person name="Sasaki-Sekimoto Y."/>
            <person name="Seto Y."/>
            <person name="Wang Y."/>
            <person name="Wakatake T."/>
            <person name="Sakakibara H."/>
            <person name="Demura T."/>
            <person name="Yamaguchi S."/>
            <person name="Yoneyama K."/>
            <person name="Manabe R.I."/>
            <person name="Nelson D.C."/>
            <person name="Schulman A.H."/>
            <person name="Timko M.P."/>
            <person name="dePamphilis C.W."/>
            <person name="Choi D."/>
            <person name="Shirasu K."/>
        </authorList>
    </citation>
    <scope>NUCLEOTIDE SEQUENCE [LARGE SCALE GENOMIC DNA]</scope>
    <source>
        <strain evidence="10">cv. UVA1</strain>
    </source>
</reference>
<keyword evidence="2 6" id="KW-0479">Metal-binding</keyword>
<dbReference type="EMBL" id="BKCP01011737">
    <property type="protein sequence ID" value="GER55352.1"/>
    <property type="molecule type" value="Genomic_DNA"/>
</dbReference>
<keyword evidence="6" id="KW-0539">Nucleus</keyword>
<feature type="non-terminal residue" evidence="9">
    <location>
        <position position="1"/>
    </location>
</feature>
<evidence type="ECO:0000256" key="1">
    <source>
        <dbReference type="ARBA" id="ARBA00005889"/>
    </source>
</evidence>
<dbReference type="GO" id="GO:0006355">
    <property type="term" value="P:regulation of DNA-templated transcription"/>
    <property type="evidence" value="ECO:0007669"/>
    <property type="project" value="UniProtKB-UniRule"/>
</dbReference>
<dbReference type="GO" id="GO:0005634">
    <property type="term" value="C:nucleus"/>
    <property type="evidence" value="ECO:0007669"/>
    <property type="project" value="UniProtKB-SubCell"/>
</dbReference>
<evidence type="ECO:0000259" key="8">
    <source>
        <dbReference type="PROSITE" id="PS50966"/>
    </source>
</evidence>
<evidence type="ECO:0000256" key="6">
    <source>
        <dbReference type="RuleBase" id="RU367018"/>
    </source>
</evidence>
<feature type="compositionally biased region" description="Basic and acidic residues" evidence="7">
    <location>
        <begin position="204"/>
        <end position="216"/>
    </location>
</feature>
<evidence type="ECO:0000313" key="9">
    <source>
        <dbReference type="EMBL" id="GER55352.1"/>
    </source>
</evidence>
<dbReference type="GO" id="GO:0008270">
    <property type="term" value="F:zinc ion binding"/>
    <property type="evidence" value="ECO:0007669"/>
    <property type="project" value="UniProtKB-UniRule"/>
</dbReference>
<sequence length="360" mass="41191">KRKMDNVDTSGIPPKEKQQFRTHLKDIEKHAADSLTRNMFFIVREEIKKEAVLLSKIEHEFGSTKMYSVYEYSKPDLTLTVKFDKDSRLSECSCLQFETVGWPCAHMFAVMKAEHIKEIPSTCVMKRWTRNAKENELNKKEPEIRKDVTQNARYGSLISLCNKMCYYASLCDEGYGELCDTITRVTNRMHEIYANSRPCDSETDASKKNEKHHFGVRDPIITKTKGSSGLHSKQKPRRCRKCRLPGHNKSTCPKMKSREDDKDSLDFDASGEDDSQDQSSLHASSRRGYHSCEYSNSSHVNPQPNAFPTSNQWSGNDLSFQDLLFSFDPSSVEAQFGTSSQKHQNGEKGNYSSMIMLVML</sequence>
<accession>A0A5A7RCV4</accession>
<comment type="similarity">
    <text evidence="1 6">Belongs to the FHY3/FAR1 family.</text>
</comment>
<name>A0A5A7RCV4_STRAF</name>
<feature type="domain" description="SWIM-type" evidence="8">
    <location>
        <begin position="77"/>
        <end position="115"/>
    </location>
</feature>
<dbReference type="SMART" id="SM00575">
    <property type="entry name" value="ZnF_PMZ"/>
    <property type="match status" value="1"/>
</dbReference>
<dbReference type="InterPro" id="IPR031052">
    <property type="entry name" value="FHY3/FAR1"/>
</dbReference>
<feature type="compositionally biased region" description="Polar residues" evidence="7">
    <location>
        <begin position="293"/>
        <end position="313"/>
    </location>
</feature>
<organism evidence="9 10">
    <name type="scientific">Striga asiatica</name>
    <name type="common">Asiatic witchweed</name>
    <name type="synonym">Buchnera asiatica</name>
    <dbReference type="NCBI Taxonomy" id="4170"/>
    <lineage>
        <taxon>Eukaryota</taxon>
        <taxon>Viridiplantae</taxon>
        <taxon>Streptophyta</taxon>
        <taxon>Embryophyta</taxon>
        <taxon>Tracheophyta</taxon>
        <taxon>Spermatophyta</taxon>
        <taxon>Magnoliopsida</taxon>
        <taxon>eudicotyledons</taxon>
        <taxon>Gunneridae</taxon>
        <taxon>Pentapetalae</taxon>
        <taxon>asterids</taxon>
        <taxon>lamiids</taxon>
        <taxon>Lamiales</taxon>
        <taxon>Orobanchaceae</taxon>
        <taxon>Buchnereae</taxon>
        <taxon>Striga</taxon>
    </lineage>
</organism>
<comment type="caution">
    <text evidence="9">The sequence shown here is derived from an EMBL/GenBank/DDBJ whole genome shotgun (WGS) entry which is preliminary data.</text>
</comment>
<comment type="function">
    <text evidence="6">Putative transcription activator involved in regulating light control of development.</text>
</comment>
<evidence type="ECO:0000256" key="7">
    <source>
        <dbReference type="SAM" id="MobiDB-lite"/>
    </source>
</evidence>
<keyword evidence="10" id="KW-1185">Reference proteome</keyword>
<keyword evidence="3 5" id="KW-0863">Zinc-finger</keyword>
<dbReference type="PANTHER" id="PTHR31669:SF292">
    <property type="entry name" value="OS02G0262500 PROTEIN"/>
    <property type="match status" value="1"/>
</dbReference>
<evidence type="ECO:0000256" key="2">
    <source>
        <dbReference type="ARBA" id="ARBA00022723"/>
    </source>
</evidence>
<keyword evidence="4 6" id="KW-0862">Zinc</keyword>
<dbReference type="InterPro" id="IPR006564">
    <property type="entry name" value="Znf_PMZ"/>
</dbReference>
<proteinExistence type="inferred from homology"/>
<gene>
    <name evidence="9" type="ORF">STAS_33003</name>
</gene>
<feature type="compositionally biased region" description="Basic and acidic residues" evidence="7">
    <location>
        <begin position="256"/>
        <end position="265"/>
    </location>
</feature>
<dbReference type="Proteomes" id="UP000325081">
    <property type="component" value="Unassembled WGS sequence"/>
</dbReference>
<evidence type="ECO:0000256" key="5">
    <source>
        <dbReference type="PROSITE-ProRule" id="PRU00325"/>
    </source>
</evidence>
<evidence type="ECO:0000256" key="3">
    <source>
        <dbReference type="ARBA" id="ARBA00022771"/>
    </source>
</evidence>
<dbReference type="OrthoDB" id="1750488at2759"/>
<protein>
    <recommendedName>
        <fullName evidence="6">Protein FAR1-RELATED SEQUENCE</fullName>
    </recommendedName>
</protein>
<evidence type="ECO:0000256" key="4">
    <source>
        <dbReference type="ARBA" id="ARBA00022833"/>
    </source>
</evidence>
<feature type="compositionally biased region" description="Basic residues" evidence="7">
    <location>
        <begin position="232"/>
        <end position="246"/>
    </location>
</feature>
<dbReference type="PANTHER" id="PTHR31669">
    <property type="entry name" value="PROTEIN FAR1-RELATED SEQUENCE 10-RELATED"/>
    <property type="match status" value="1"/>
</dbReference>
<dbReference type="InterPro" id="IPR007527">
    <property type="entry name" value="Znf_SWIM"/>
</dbReference>
<comment type="subcellular location">
    <subcellularLocation>
        <location evidence="6">Nucleus</location>
    </subcellularLocation>
</comment>
<dbReference type="PROSITE" id="PS50966">
    <property type="entry name" value="ZF_SWIM"/>
    <property type="match status" value="1"/>
</dbReference>
<dbReference type="AlphaFoldDB" id="A0A5A7RCV4"/>
<evidence type="ECO:0000313" key="10">
    <source>
        <dbReference type="Proteomes" id="UP000325081"/>
    </source>
</evidence>
<feature type="region of interest" description="Disordered" evidence="7">
    <location>
        <begin position="197"/>
        <end position="313"/>
    </location>
</feature>